<name>A0A1U7NPW8_9FIRM</name>
<dbReference type="AlphaFoldDB" id="A0A1U7NPW8"/>
<evidence type="ECO:0000313" key="3">
    <source>
        <dbReference type="Proteomes" id="UP000186705"/>
    </source>
</evidence>
<dbReference type="GeneID" id="78274770"/>
<organism evidence="2 3">
    <name type="scientific">Dubosiella newyorkensis</name>
    <dbReference type="NCBI Taxonomy" id="1862672"/>
    <lineage>
        <taxon>Bacteria</taxon>
        <taxon>Bacillati</taxon>
        <taxon>Bacillota</taxon>
        <taxon>Erysipelotrichia</taxon>
        <taxon>Erysipelotrichales</taxon>
        <taxon>Erysipelotrichaceae</taxon>
        <taxon>Dubosiella</taxon>
    </lineage>
</organism>
<dbReference type="RefSeq" id="WP_076340659.1">
    <property type="nucleotide sequence ID" value="NZ_CAMSPY010000010.1"/>
</dbReference>
<dbReference type="OrthoDB" id="9807907at2"/>
<dbReference type="InterPro" id="IPR038461">
    <property type="entry name" value="Schlafen_AlbA_2_dom_sf"/>
</dbReference>
<dbReference type="Gene3D" id="3.30.950.30">
    <property type="entry name" value="Schlafen, AAA domain"/>
    <property type="match status" value="1"/>
</dbReference>
<comment type="caution">
    <text evidence="2">The sequence shown here is derived from an EMBL/GenBank/DDBJ whole genome shotgun (WGS) entry which is preliminary data.</text>
</comment>
<protein>
    <submittedName>
        <fullName evidence="2">AAA family ATPase</fullName>
    </submittedName>
</protein>
<feature type="domain" description="Schlafen AlbA-2" evidence="1">
    <location>
        <begin position="19"/>
        <end position="139"/>
    </location>
</feature>
<dbReference type="Pfam" id="PF04326">
    <property type="entry name" value="SLFN_AlbA_2"/>
    <property type="match status" value="1"/>
</dbReference>
<dbReference type="InterPro" id="IPR038475">
    <property type="entry name" value="RecG_C_sf"/>
</dbReference>
<evidence type="ECO:0000313" key="2">
    <source>
        <dbReference type="EMBL" id="OLU47686.1"/>
    </source>
</evidence>
<accession>A0A1U7NPW8</accession>
<dbReference type="STRING" id="1862672.BO225_02260"/>
<dbReference type="EMBL" id="MPKA01000044">
    <property type="protein sequence ID" value="OLU47686.1"/>
    <property type="molecule type" value="Genomic_DNA"/>
</dbReference>
<dbReference type="Gene3D" id="3.30.565.60">
    <property type="match status" value="1"/>
</dbReference>
<keyword evidence="3" id="KW-1185">Reference proteome</keyword>
<sequence>MLKEELRELVKQIQIDRCETNRIELKSAQQGCPKKLYGTLSSFSNQDEGGVIIFGIDESNFNICGVYDANDLQKKINAKCKEMIPAVRAHMSVCTIDDQQVVSAEIPGVDYTQRPVYYSGKGIVKGSYVRVGDSDEPMSEYEVYKYQAYKKGIHEEQRIVKDGWVLQDQDRIKKYLDAVKKDRPNLFSTLSDQDILKMMKVEKEQLPTIAGLFVFSKFPQSAFPDLCVTAVVIPGLNRGDEIDGSVRFLDNRRITGSIPDMLEETIEFISKNSRHRTIIDHTGKRVDEPEYPIRAIRELVLNALIHRDYSMHTENSPIRVEMYNDRLEITNSGGIYGRMPVEKLGLESPETRNSVLTNLLEILGYSENRFSGIPVVRNEMKSRGLPEPEFIDTHREFKVILRSDLLENKDKQSNSLLIEEQRQLLEYCRQPRSRKEISEYVGKTQNYVMQQIIQPLLQQNVLRMTMPEKPKSRYQKFVTNTETTS</sequence>
<dbReference type="PANTHER" id="PTHR30595">
    <property type="entry name" value="GLPR-RELATED TRANSCRIPTIONAL REPRESSOR"/>
    <property type="match status" value="1"/>
</dbReference>
<dbReference type="Pfam" id="PF13749">
    <property type="entry name" value="HATPase_c_4"/>
    <property type="match status" value="1"/>
</dbReference>
<dbReference type="PANTHER" id="PTHR30595:SF6">
    <property type="entry name" value="SCHLAFEN ALBA-2 DOMAIN-CONTAINING PROTEIN"/>
    <property type="match status" value="1"/>
</dbReference>
<reference evidence="2 3" key="1">
    <citation type="submission" date="2016-11" db="EMBL/GenBank/DDBJ databases">
        <title>Description of two novel members of the family Erysipelotrichaceae: Ileibacterium lipovorans gen. nov., sp. nov. and Dubosiella newyorkensis, gen. nov., sp. nov.</title>
        <authorList>
            <person name="Cox L.M."/>
            <person name="Sohn J."/>
            <person name="Tyrrell K.L."/>
            <person name="Citron D.M."/>
            <person name="Lawson P.A."/>
            <person name="Patel N.B."/>
            <person name="Iizumi T."/>
            <person name="Perez-Perez G.I."/>
            <person name="Goldstein E.J."/>
            <person name="Blaser M.J."/>
        </authorList>
    </citation>
    <scope>NUCLEOTIDE SEQUENCE [LARGE SCALE GENOMIC DNA]</scope>
    <source>
        <strain evidence="2 3">NYU-BL-A4</strain>
    </source>
</reference>
<evidence type="ECO:0000259" key="1">
    <source>
        <dbReference type="Pfam" id="PF04326"/>
    </source>
</evidence>
<gene>
    <name evidence="2" type="ORF">BO225_02260</name>
</gene>
<proteinExistence type="predicted"/>
<dbReference type="Proteomes" id="UP000186705">
    <property type="component" value="Unassembled WGS sequence"/>
</dbReference>
<dbReference type="InterPro" id="IPR007421">
    <property type="entry name" value="Schlafen_AlbA_2_dom"/>
</dbReference>